<dbReference type="SUPFAM" id="SSF46785">
    <property type="entry name" value="Winged helix' DNA-binding domain"/>
    <property type="match status" value="1"/>
</dbReference>
<feature type="domain" description="HTH crp-type" evidence="6">
    <location>
        <begin position="158"/>
        <end position="221"/>
    </location>
</feature>
<reference evidence="7" key="1">
    <citation type="submission" date="2020-02" db="EMBL/GenBank/DDBJ databases">
        <authorList>
            <person name="Meier V. D."/>
        </authorList>
    </citation>
    <scope>NUCLEOTIDE SEQUENCE</scope>
    <source>
        <strain evidence="7">AVDCRST_MAG26</strain>
    </source>
</reference>
<keyword evidence="3" id="KW-0804">Transcription</keyword>
<dbReference type="Pfam" id="PF13545">
    <property type="entry name" value="HTH_Crp_2"/>
    <property type="match status" value="1"/>
</dbReference>
<dbReference type="PROSITE" id="PS51063">
    <property type="entry name" value="HTH_CRP_2"/>
    <property type="match status" value="1"/>
</dbReference>
<evidence type="ECO:0008006" key="8">
    <source>
        <dbReference type="Google" id="ProtNLM"/>
    </source>
</evidence>
<dbReference type="InterPro" id="IPR014710">
    <property type="entry name" value="RmlC-like_jellyroll"/>
</dbReference>
<dbReference type="AlphaFoldDB" id="A0A6J4IMI1"/>
<feature type="transmembrane region" description="Helical" evidence="4">
    <location>
        <begin position="116"/>
        <end position="138"/>
    </location>
</feature>
<evidence type="ECO:0000256" key="1">
    <source>
        <dbReference type="ARBA" id="ARBA00023015"/>
    </source>
</evidence>
<feature type="domain" description="Cyclic nucleotide-binding" evidence="5">
    <location>
        <begin position="24"/>
        <end position="144"/>
    </location>
</feature>
<keyword evidence="4" id="KW-1133">Transmembrane helix</keyword>
<dbReference type="PANTHER" id="PTHR24567:SF74">
    <property type="entry name" value="HTH-TYPE TRANSCRIPTIONAL REGULATOR ARCR"/>
    <property type="match status" value="1"/>
</dbReference>
<keyword evidence="4" id="KW-0812">Transmembrane</keyword>
<dbReference type="Gene3D" id="2.60.120.10">
    <property type="entry name" value="Jelly Rolls"/>
    <property type="match status" value="1"/>
</dbReference>
<dbReference type="Gene3D" id="1.10.10.10">
    <property type="entry name" value="Winged helix-like DNA-binding domain superfamily/Winged helix DNA-binding domain"/>
    <property type="match status" value="1"/>
</dbReference>
<dbReference type="EMBL" id="CADCTK010000486">
    <property type="protein sequence ID" value="CAA9256516.1"/>
    <property type="molecule type" value="Genomic_DNA"/>
</dbReference>
<dbReference type="Pfam" id="PF00027">
    <property type="entry name" value="cNMP_binding"/>
    <property type="match status" value="1"/>
</dbReference>
<proteinExistence type="predicted"/>
<keyword evidence="1" id="KW-0805">Transcription regulation</keyword>
<evidence type="ECO:0000259" key="6">
    <source>
        <dbReference type="PROSITE" id="PS51063"/>
    </source>
</evidence>
<name>A0A6J4IMI1_9CHLR</name>
<dbReference type="CDD" id="cd00038">
    <property type="entry name" value="CAP_ED"/>
    <property type="match status" value="1"/>
</dbReference>
<dbReference type="PROSITE" id="PS50042">
    <property type="entry name" value="CNMP_BINDING_3"/>
    <property type="match status" value="1"/>
</dbReference>
<dbReference type="GO" id="GO:0003700">
    <property type="term" value="F:DNA-binding transcription factor activity"/>
    <property type="evidence" value="ECO:0007669"/>
    <property type="project" value="TreeGrafter"/>
</dbReference>
<dbReference type="SUPFAM" id="SSF51206">
    <property type="entry name" value="cAMP-binding domain-like"/>
    <property type="match status" value="1"/>
</dbReference>
<keyword evidence="4" id="KW-0472">Membrane</keyword>
<dbReference type="InterPro" id="IPR050397">
    <property type="entry name" value="Env_Response_Regulators"/>
</dbReference>
<dbReference type="InterPro" id="IPR012318">
    <property type="entry name" value="HTH_CRP"/>
</dbReference>
<evidence type="ECO:0000256" key="4">
    <source>
        <dbReference type="SAM" id="Phobius"/>
    </source>
</evidence>
<dbReference type="InterPro" id="IPR000595">
    <property type="entry name" value="cNMP-bd_dom"/>
</dbReference>
<gene>
    <name evidence="7" type="ORF">AVDCRST_MAG26-2130</name>
</gene>
<dbReference type="PANTHER" id="PTHR24567">
    <property type="entry name" value="CRP FAMILY TRANSCRIPTIONAL REGULATORY PROTEIN"/>
    <property type="match status" value="1"/>
</dbReference>
<evidence type="ECO:0000256" key="3">
    <source>
        <dbReference type="ARBA" id="ARBA00023163"/>
    </source>
</evidence>
<dbReference type="GO" id="GO:0005829">
    <property type="term" value="C:cytosol"/>
    <property type="evidence" value="ECO:0007669"/>
    <property type="project" value="TreeGrafter"/>
</dbReference>
<dbReference type="InterPro" id="IPR018490">
    <property type="entry name" value="cNMP-bd_dom_sf"/>
</dbReference>
<dbReference type="SMART" id="SM00100">
    <property type="entry name" value="cNMP"/>
    <property type="match status" value="1"/>
</dbReference>
<keyword evidence="2" id="KW-0238">DNA-binding</keyword>
<evidence type="ECO:0000256" key="2">
    <source>
        <dbReference type="ARBA" id="ARBA00023125"/>
    </source>
</evidence>
<organism evidence="7">
    <name type="scientific">uncultured Chloroflexia bacterium</name>
    <dbReference type="NCBI Taxonomy" id="1672391"/>
    <lineage>
        <taxon>Bacteria</taxon>
        <taxon>Bacillati</taxon>
        <taxon>Chloroflexota</taxon>
        <taxon>Chloroflexia</taxon>
        <taxon>environmental samples</taxon>
    </lineage>
</organism>
<dbReference type="InterPro" id="IPR036388">
    <property type="entry name" value="WH-like_DNA-bd_sf"/>
</dbReference>
<dbReference type="GO" id="GO:0003677">
    <property type="term" value="F:DNA binding"/>
    <property type="evidence" value="ECO:0007669"/>
    <property type="project" value="UniProtKB-KW"/>
</dbReference>
<dbReference type="InterPro" id="IPR036390">
    <property type="entry name" value="WH_DNA-bd_sf"/>
</dbReference>
<dbReference type="SMART" id="SM00419">
    <property type="entry name" value="HTH_CRP"/>
    <property type="match status" value="1"/>
</dbReference>
<protein>
    <recommendedName>
        <fullName evidence="8">Transcriptional regulator, Crp/Fnr family</fullName>
    </recommendedName>
</protein>
<accession>A0A6J4IMI1</accession>
<evidence type="ECO:0000313" key="7">
    <source>
        <dbReference type="EMBL" id="CAA9256516.1"/>
    </source>
</evidence>
<sequence>MALKQWTMRAASSVTPELVATVPLFRDLPAGARAALGAALQDRRYRPGQYLVHQDSAPEGLFFISEGRVRLARIGPDGREQVLQMVGPGELFNAEPLFDGGATPASARAMSPVRALLLPAAVLVALIGSHPSIALLLLRELSARQRELVVLLEDLRFRSVRARLARVLLNEARDGAAAITQQELAERAGTVREIVGRTLRDMQQEGLVRLLRGQVSVLDLEGLREVAEE</sequence>
<evidence type="ECO:0000259" key="5">
    <source>
        <dbReference type="PROSITE" id="PS50042"/>
    </source>
</evidence>